<feature type="compositionally biased region" description="Low complexity" evidence="1">
    <location>
        <begin position="278"/>
        <end position="294"/>
    </location>
</feature>
<reference evidence="2" key="1">
    <citation type="submission" date="2021-05" db="EMBL/GenBank/DDBJ databases">
        <title>The genome of the haptophyte Pavlova lutheri (Diacronema luteri, Pavlovales) - a model for lipid biosynthesis in eukaryotic algae.</title>
        <authorList>
            <person name="Hulatt C.J."/>
            <person name="Posewitz M.C."/>
        </authorList>
    </citation>
    <scope>NUCLEOTIDE SEQUENCE</scope>
    <source>
        <strain evidence="2">NIVA-4/92</strain>
    </source>
</reference>
<dbReference type="EMBL" id="JAGTXO010000005">
    <property type="protein sequence ID" value="KAG8467645.1"/>
    <property type="molecule type" value="Genomic_DNA"/>
</dbReference>
<comment type="caution">
    <text evidence="2">The sequence shown here is derived from an EMBL/GenBank/DDBJ whole genome shotgun (WGS) entry which is preliminary data.</text>
</comment>
<protein>
    <recommendedName>
        <fullName evidence="4">GHMP kinase C-terminal domain-containing protein</fullName>
    </recommendedName>
</protein>
<evidence type="ECO:0000313" key="3">
    <source>
        <dbReference type="Proteomes" id="UP000751190"/>
    </source>
</evidence>
<organism evidence="2 3">
    <name type="scientific">Diacronema lutheri</name>
    <name type="common">Unicellular marine alga</name>
    <name type="synonym">Monochrysis lutheri</name>
    <dbReference type="NCBI Taxonomy" id="2081491"/>
    <lineage>
        <taxon>Eukaryota</taxon>
        <taxon>Haptista</taxon>
        <taxon>Haptophyta</taxon>
        <taxon>Pavlovophyceae</taxon>
        <taxon>Pavlovales</taxon>
        <taxon>Pavlovaceae</taxon>
        <taxon>Diacronema</taxon>
    </lineage>
</organism>
<gene>
    <name evidence="2" type="ORF">KFE25_006697</name>
</gene>
<evidence type="ECO:0000256" key="1">
    <source>
        <dbReference type="SAM" id="MobiDB-lite"/>
    </source>
</evidence>
<feature type="region of interest" description="Disordered" evidence="1">
    <location>
        <begin position="278"/>
        <end position="297"/>
    </location>
</feature>
<dbReference type="Proteomes" id="UP000751190">
    <property type="component" value="Unassembled WGS sequence"/>
</dbReference>
<proteinExistence type="predicted"/>
<sequence length="366" mass="39578">MADTRGGAACDDDLRAFPWRICLAGGWLDQPWVSQLHAGPVIVVNVRPHPAFKTRSGLATSTRALGIELWGTRAGGTPPRDVTPERLARLLFNVENPVGCAYVSGSQDALGLMLPGVNRLDYAGGFWPERIERVESEASVAWLERVLRLVPMPARPAGYDPLVRKNLSADGVRRLAAASEQAWTAIRTRDAPMLGAALTRTMAAWRELLPETVPTGSDELVAPYAQRHHGCLFSGAGGGFLLVVTEEADEVACGFAVEITREHPHKELRREQRAPWQELGQVQAQPPQQPQMTPSRTAGAMQLHAEAGGGGPGGAQDQEQLSGHAALSDNLGRLLTALCVGMQLFVVASRCRWAWFGAFWPSPHAD</sequence>
<evidence type="ECO:0000313" key="2">
    <source>
        <dbReference type="EMBL" id="KAG8467645.1"/>
    </source>
</evidence>
<keyword evidence="3" id="KW-1185">Reference proteome</keyword>
<dbReference type="AlphaFoldDB" id="A0A8J6CF53"/>
<dbReference type="Gene3D" id="3.30.230.120">
    <property type="match status" value="1"/>
</dbReference>
<name>A0A8J6CF53_DIALT</name>
<dbReference type="OrthoDB" id="10383569at2759"/>
<evidence type="ECO:0008006" key="4">
    <source>
        <dbReference type="Google" id="ProtNLM"/>
    </source>
</evidence>
<accession>A0A8J6CF53</accession>